<proteinExistence type="predicted"/>
<gene>
    <name evidence="1" type="primary">Contig19457.g20633</name>
    <name evidence="1" type="ORF">STYLEM_18172</name>
</gene>
<dbReference type="AlphaFoldDB" id="A0A078B3L4"/>
<dbReference type="InParanoid" id="A0A078B3L4"/>
<evidence type="ECO:0000313" key="1">
    <source>
        <dbReference type="EMBL" id="CDW89044.1"/>
    </source>
</evidence>
<sequence length="284" mass="32964">MDQYSGVSIFKMERYFLLKCCTYNGWSWILAREEIGNAQDSLSILYFNENLESPIEYLLGLPQSNRISGTGKHYNIYGNYLNKSAPFAGIYRLIQLENNVLLQRAESITYFTKNCLGECKHCRIDKIGCIPTKIENDLRGTCFEEYGDQKILNLDFSKNKNDLIIYSAKRNLQSDFESENKLFYLGPDSKNSSQMPKKIGFQGYYFNGEQYITSVDEIQLTSSFTIETWFKLTELYPDNRQDIDQRYSIIKLIQTSGTNQNLKLNPQSSPYFSVSFINSRNEKL</sequence>
<dbReference type="Gene3D" id="2.60.120.200">
    <property type="match status" value="1"/>
</dbReference>
<keyword evidence="2" id="KW-1185">Reference proteome</keyword>
<dbReference type="Proteomes" id="UP000039865">
    <property type="component" value="Unassembled WGS sequence"/>
</dbReference>
<dbReference type="EMBL" id="CCKQ01017168">
    <property type="protein sequence ID" value="CDW89044.1"/>
    <property type="molecule type" value="Genomic_DNA"/>
</dbReference>
<reference evidence="1 2" key="1">
    <citation type="submission" date="2014-06" db="EMBL/GenBank/DDBJ databases">
        <authorList>
            <person name="Swart Estienne"/>
        </authorList>
    </citation>
    <scope>NUCLEOTIDE SEQUENCE [LARGE SCALE GENOMIC DNA]</scope>
    <source>
        <strain evidence="1 2">130c</strain>
    </source>
</reference>
<protein>
    <submittedName>
        <fullName evidence="1">Uncharacterized protein</fullName>
    </submittedName>
</protein>
<name>A0A078B3L4_STYLE</name>
<evidence type="ECO:0000313" key="2">
    <source>
        <dbReference type="Proteomes" id="UP000039865"/>
    </source>
</evidence>
<accession>A0A078B3L4</accession>
<organism evidence="1 2">
    <name type="scientific">Stylonychia lemnae</name>
    <name type="common">Ciliate</name>
    <dbReference type="NCBI Taxonomy" id="5949"/>
    <lineage>
        <taxon>Eukaryota</taxon>
        <taxon>Sar</taxon>
        <taxon>Alveolata</taxon>
        <taxon>Ciliophora</taxon>
        <taxon>Intramacronucleata</taxon>
        <taxon>Spirotrichea</taxon>
        <taxon>Stichotrichia</taxon>
        <taxon>Sporadotrichida</taxon>
        <taxon>Oxytrichidae</taxon>
        <taxon>Stylonychinae</taxon>
        <taxon>Stylonychia</taxon>
    </lineage>
</organism>